<evidence type="ECO:0000313" key="2">
    <source>
        <dbReference type="EMBL" id="KAH7421402.1"/>
    </source>
</evidence>
<proteinExistence type="predicted"/>
<dbReference type="PANTHER" id="PTHR47481">
    <property type="match status" value="1"/>
</dbReference>
<evidence type="ECO:0008006" key="4">
    <source>
        <dbReference type="Google" id="ProtNLM"/>
    </source>
</evidence>
<dbReference type="OrthoDB" id="1305494at2759"/>
<dbReference type="GO" id="GO:0003676">
    <property type="term" value="F:nucleic acid binding"/>
    <property type="evidence" value="ECO:0007669"/>
    <property type="project" value="InterPro"/>
</dbReference>
<dbReference type="SUPFAM" id="SSF57756">
    <property type="entry name" value="Retrovirus zinc finger-like domains"/>
    <property type="match status" value="1"/>
</dbReference>
<name>A0A8T2TFM6_CERRI</name>
<gene>
    <name evidence="2" type="ORF">KP509_13G055600</name>
</gene>
<feature type="region of interest" description="Disordered" evidence="1">
    <location>
        <begin position="221"/>
        <end position="244"/>
    </location>
</feature>
<dbReference type="EMBL" id="CM035418">
    <property type="protein sequence ID" value="KAH7421402.1"/>
    <property type="molecule type" value="Genomic_DNA"/>
</dbReference>
<protein>
    <recommendedName>
        <fullName evidence="4">CCHC-type domain-containing protein</fullName>
    </recommendedName>
</protein>
<feature type="region of interest" description="Disordered" evidence="1">
    <location>
        <begin position="143"/>
        <end position="198"/>
    </location>
</feature>
<keyword evidence="3" id="KW-1185">Reference proteome</keyword>
<dbReference type="Pfam" id="PF14223">
    <property type="entry name" value="Retrotran_gag_2"/>
    <property type="match status" value="1"/>
</dbReference>
<comment type="caution">
    <text evidence="2">The sequence shown here is derived from an EMBL/GenBank/DDBJ whole genome shotgun (WGS) entry which is preliminary data.</text>
</comment>
<evidence type="ECO:0000256" key="1">
    <source>
        <dbReference type="SAM" id="MobiDB-lite"/>
    </source>
</evidence>
<organism evidence="2 3">
    <name type="scientific">Ceratopteris richardii</name>
    <name type="common">Triangle waterfern</name>
    <dbReference type="NCBI Taxonomy" id="49495"/>
    <lineage>
        <taxon>Eukaryota</taxon>
        <taxon>Viridiplantae</taxon>
        <taxon>Streptophyta</taxon>
        <taxon>Embryophyta</taxon>
        <taxon>Tracheophyta</taxon>
        <taxon>Polypodiopsida</taxon>
        <taxon>Polypodiidae</taxon>
        <taxon>Polypodiales</taxon>
        <taxon>Pteridineae</taxon>
        <taxon>Pteridaceae</taxon>
        <taxon>Parkerioideae</taxon>
        <taxon>Ceratopteris</taxon>
    </lineage>
</organism>
<dbReference type="InterPro" id="IPR036875">
    <property type="entry name" value="Znf_CCHC_sf"/>
</dbReference>
<sequence length="302" mass="34994">MVPSLHNLHLEGVEKLNGNNYATWKVKMESLLFFQDFWDLISMDRPTGSEEELSKWDKKAMFAVHMIRLSVKDDILSHLLDVKTPKKAWETLKNIYISRSTSRQMSDNELSTIIIHGLRDGYECLVRGLIILREKPSLEEMEQIFGDEDQRGRGRFNTQRGRGWHQPTHNQDRQDHEGNQSFQERGPPSSRGRGRGEDRGRYYSIECYNCSRYGHFAKDFRSNQDNGRGRSAHYTDGEGGNESTRFEEDSSLVSLEEIAAHTHDPKEEPWWIDSRASSHMTSHAQYLSNIDDSHNGTIFNSR</sequence>
<accession>A0A8T2TFM6</accession>
<dbReference type="AlphaFoldDB" id="A0A8T2TFM6"/>
<evidence type="ECO:0000313" key="3">
    <source>
        <dbReference type="Proteomes" id="UP000825935"/>
    </source>
</evidence>
<dbReference type="GO" id="GO:0008270">
    <property type="term" value="F:zinc ion binding"/>
    <property type="evidence" value="ECO:0007669"/>
    <property type="project" value="InterPro"/>
</dbReference>
<dbReference type="Proteomes" id="UP000825935">
    <property type="component" value="Chromosome 13"/>
</dbReference>
<reference evidence="2" key="1">
    <citation type="submission" date="2021-08" db="EMBL/GenBank/DDBJ databases">
        <title>WGS assembly of Ceratopteris richardii.</title>
        <authorList>
            <person name="Marchant D.B."/>
            <person name="Chen G."/>
            <person name="Jenkins J."/>
            <person name="Shu S."/>
            <person name="Leebens-Mack J."/>
            <person name="Grimwood J."/>
            <person name="Schmutz J."/>
            <person name="Soltis P."/>
            <person name="Soltis D."/>
            <person name="Chen Z.-H."/>
        </authorList>
    </citation>
    <scope>NUCLEOTIDE SEQUENCE</scope>
    <source>
        <strain evidence="2">Whitten #5841</strain>
        <tissue evidence="2">Leaf</tissue>
    </source>
</reference>
<dbReference type="PANTHER" id="PTHR47481:SF14">
    <property type="entry name" value="RETROTRANSPOSON COPIA-LIKE N-TERMINAL DOMAIN-CONTAINING PROTEIN"/>
    <property type="match status" value="1"/>
</dbReference>